<comment type="caution">
    <text evidence="2">The sequence shown here is derived from an EMBL/GenBank/DDBJ whole genome shotgun (WGS) entry which is preliminary data.</text>
</comment>
<keyword evidence="3" id="KW-1185">Reference proteome</keyword>
<dbReference type="AlphaFoldDB" id="A0A246BE72"/>
<reference evidence="2 3" key="1">
    <citation type="submission" date="2017-05" db="EMBL/GenBank/DDBJ databases">
        <title>De novo genome assembly of Deniococcus indicus strain DR1.</title>
        <authorList>
            <person name="Chauhan D."/>
            <person name="Yennamalli R.M."/>
            <person name="Priyadarshini R."/>
        </authorList>
    </citation>
    <scope>NUCLEOTIDE SEQUENCE [LARGE SCALE GENOMIC DNA]</scope>
    <source>
        <strain evidence="2 3">DR1</strain>
    </source>
</reference>
<proteinExistence type="predicted"/>
<evidence type="ECO:0000313" key="2">
    <source>
        <dbReference type="EMBL" id="OWL93509.1"/>
    </source>
</evidence>
<dbReference type="EMBL" id="NHMK01000035">
    <property type="protein sequence ID" value="OWL93509.1"/>
    <property type="molecule type" value="Genomic_DNA"/>
</dbReference>
<dbReference type="InterPro" id="IPR050678">
    <property type="entry name" value="DNA_Partitioning_ATPase"/>
</dbReference>
<dbReference type="InterPro" id="IPR002586">
    <property type="entry name" value="CobQ/CobB/MinD/ParA_Nub-bd_dom"/>
</dbReference>
<gene>
    <name evidence="2" type="ORF">CBQ26_19925</name>
</gene>
<dbReference type="InterPro" id="IPR027417">
    <property type="entry name" value="P-loop_NTPase"/>
</dbReference>
<dbReference type="Pfam" id="PF01656">
    <property type="entry name" value="CbiA"/>
    <property type="match status" value="1"/>
</dbReference>
<organism evidence="2 3">
    <name type="scientific">Deinococcus indicus</name>
    <dbReference type="NCBI Taxonomy" id="223556"/>
    <lineage>
        <taxon>Bacteria</taxon>
        <taxon>Thermotogati</taxon>
        <taxon>Deinococcota</taxon>
        <taxon>Deinococci</taxon>
        <taxon>Deinococcales</taxon>
        <taxon>Deinococcaceae</taxon>
        <taxon>Deinococcus</taxon>
    </lineage>
</organism>
<accession>A0A246BE72</accession>
<dbReference type="PANTHER" id="PTHR13696">
    <property type="entry name" value="P-LOOP CONTAINING NUCLEOSIDE TRIPHOSPHATE HYDROLASE"/>
    <property type="match status" value="1"/>
</dbReference>
<name>A0A246BE72_9DEIO</name>
<dbReference type="CDD" id="cd02042">
    <property type="entry name" value="ParAB_family"/>
    <property type="match status" value="1"/>
</dbReference>
<dbReference type="PANTHER" id="PTHR13696:SF96">
    <property type="entry name" value="COBQ_COBB_MIND_PARA NUCLEOTIDE BINDING DOMAIN-CONTAINING PROTEIN"/>
    <property type="match status" value="1"/>
</dbReference>
<sequence>MAGAPQDPQREGVSLLTRVQVGKTTSAVHIAGRFAEQGRRVLLADGDRIRTATTWAARGHLPFTVGSERSLARAAEYDVVIIDSRGGPETVELVELAQACHQLVLPVQADIPSIDGAQQTVNVLREHGVRDEQFVVMLTRVKKQRVGEGREAISSLNMPLLGGKIRQSDAFIDAANEGVLVRDVRGNKLAKSCWQDYIDVTRELEARIGGRA</sequence>
<dbReference type="OrthoDB" id="9804460at2"/>
<dbReference type="SUPFAM" id="SSF52540">
    <property type="entry name" value="P-loop containing nucleoside triphosphate hydrolases"/>
    <property type="match status" value="1"/>
</dbReference>
<dbReference type="Proteomes" id="UP000197208">
    <property type="component" value="Unassembled WGS sequence"/>
</dbReference>
<evidence type="ECO:0000259" key="1">
    <source>
        <dbReference type="Pfam" id="PF01656"/>
    </source>
</evidence>
<feature type="domain" description="CobQ/CobB/MinD/ParA nucleotide binding" evidence="1">
    <location>
        <begin position="21"/>
        <end position="180"/>
    </location>
</feature>
<evidence type="ECO:0000313" key="3">
    <source>
        <dbReference type="Proteomes" id="UP000197208"/>
    </source>
</evidence>
<dbReference type="Gene3D" id="3.40.50.300">
    <property type="entry name" value="P-loop containing nucleotide triphosphate hydrolases"/>
    <property type="match status" value="1"/>
</dbReference>
<protein>
    <recommendedName>
        <fullName evidence="1">CobQ/CobB/MinD/ParA nucleotide binding domain-containing protein</fullName>
    </recommendedName>
</protein>